<gene>
    <name evidence="8" type="ORF">BXT84_04625</name>
    <name evidence="9" type="ORF">BXT84_15375</name>
</gene>
<name>A0ABM6RV01_9FIRM</name>
<feature type="domain" description="Heme-copper oxidase subunit III family profile" evidence="7">
    <location>
        <begin position="1"/>
        <end position="189"/>
    </location>
</feature>
<feature type="transmembrane region" description="Helical" evidence="6">
    <location>
        <begin position="126"/>
        <end position="149"/>
    </location>
</feature>
<keyword evidence="4 6" id="KW-0472">Membrane</keyword>
<evidence type="ECO:0000313" key="10">
    <source>
        <dbReference type="Proteomes" id="UP000325292"/>
    </source>
</evidence>
<feature type="transmembrane region" description="Helical" evidence="6">
    <location>
        <begin position="20"/>
        <end position="38"/>
    </location>
</feature>
<dbReference type="Pfam" id="PF00510">
    <property type="entry name" value="COX3"/>
    <property type="match status" value="1"/>
</dbReference>
<dbReference type="Gene3D" id="1.20.120.80">
    <property type="entry name" value="Cytochrome c oxidase, subunit III, four-helix bundle"/>
    <property type="match status" value="1"/>
</dbReference>
<comment type="similarity">
    <text evidence="5">Belongs to the cytochrome c oxidase subunit 3 family.</text>
</comment>
<evidence type="ECO:0000256" key="6">
    <source>
        <dbReference type="SAM" id="Phobius"/>
    </source>
</evidence>
<dbReference type="InterPro" id="IPR013833">
    <property type="entry name" value="Cyt_c_oxidase_su3_a-hlx"/>
</dbReference>
<dbReference type="EMBL" id="CP019454">
    <property type="protein sequence ID" value="AUW95167.1"/>
    <property type="molecule type" value="Genomic_DNA"/>
</dbReference>
<dbReference type="InterPro" id="IPR035973">
    <property type="entry name" value="Cyt_c_oxidase_su3-like_sf"/>
</dbReference>
<feature type="transmembrane region" description="Helical" evidence="6">
    <location>
        <begin position="58"/>
        <end position="75"/>
    </location>
</feature>
<evidence type="ECO:0000256" key="4">
    <source>
        <dbReference type="ARBA" id="ARBA00023136"/>
    </source>
</evidence>
<dbReference type="InterPro" id="IPR000298">
    <property type="entry name" value="Cyt_c_oxidase-like_su3"/>
</dbReference>
<keyword evidence="10" id="KW-1185">Reference proteome</keyword>
<dbReference type="SUPFAM" id="SSF81452">
    <property type="entry name" value="Cytochrome c oxidase subunit III-like"/>
    <property type="match status" value="1"/>
</dbReference>
<evidence type="ECO:0000256" key="1">
    <source>
        <dbReference type="ARBA" id="ARBA00004141"/>
    </source>
</evidence>
<evidence type="ECO:0000256" key="3">
    <source>
        <dbReference type="ARBA" id="ARBA00022989"/>
    </source>
</evidence>
<evidence type="ECO:0000259" key="7">
    <source>
        <dbReference type="PROSITE" id="PS50253"/>
    </source>
</evidence>
<protein>
    <recommendedName>
        <fullName evidence="7">Heme-copper oxidase subunit III family profile domain-containing protein</fullName>
    </recommendedName>
</protein>
<organism evidence="9 10">
    <name type="scientific">Sulfobacillus thermotolerans</name>
    <dbReference type="NCBI Taxonomy" id="338644"/>
    <lineage>
        <taxon>Bacteria</taxon>
        <taxon>Bacillati</taxon>
        <taxon>Bacillota</taxon>
        <taxon>Clostridia</taxon>
        <taxon>Eubacteriales</taxon>
        <taxon>Clostridiales Family XVII. Incertae Sedis</taxon>
        <taxon>Sulfobacillus</taxon>
    </lineage>
</organism>
<keyword evidence="2 5" id="KW-0812">Transmembrane</keyword>
<sequence>MTNAPEQRRSAALTPANYRAVRFSMLFFIATQIVPFVVLFEAKYLYDGSYVSPQADQGFGVAGAVLMALSAWVAWQALRARTGPDARERVATRLKVAAGLGLLAMLTVIYQWGLRYASPQGRFGEMYYVISGADMVYAVVGLIMVGIAILRNARQDMAPERFWTAEASVYFWVYVALAWIASWVVVFLL</sequence>
<keyword evidence="3 6" id="KW-1133">Transmembrane helix</keyword>
<proteinExistence type="inferred from homology"/>
<dbReference type="Proteomes" id="UP000325292">
    <property type="component" value="Chromosome"/>
</dbReference>
<evidence type="ECO:0000313" key="9">
    <source>
        <dbReference type="EMBL" id="AUW95167.1"/>
    </source>
</evidence>
<dbReference type="EMBL" id="CP019454">
    <property type="protein sequence ID" value="AUW93326.1"/>
    <property type="molecule type" value="Genomic_DNA"/>
</dbReference>
<evidence type="ECO:0000256" key="2">
    <source>
        <dbReference type="ARBA" id="ARBA00022692"/>
    </source>
</evidence>
<evidence type="ECO:0000256" key="5">
    <source>
        <dbReference type="RuleBase" id="RU003376"/>
    </source>
</evidence>
<reference evidence="9 10" key="1">
    <citation type="journal article" date="2019" name="Sci. Rep.">
        <title>Sulfobacillus thermotolerans: new insights into resistance and metabolic capacities of acidophilic chemolithotrophs.</title>
        <authorList>
            <person name="Panyushkina A.E."/>
            <person name="Babenko V.V."/>
            <person name="Nikitina A.S."/>
            <person name="Selezneva O.V."/>
            <person name="Tsaplina I.A."/>
            <person name="Letarova M.A."/>
            <person name="Kostryukova E.S."/>
            <person name="Letarov A.V."/>
        </authorList>
    </citation>
    <scope>NUCLEOTIDE SEQUENCE [LARGE SCALE GENOMIC DNA]</scope>
    <source>
        <strain evidence="9 10">Kr1</strain>
    </source>
</reference>
<accession>A0ABM6RV01</accession>
<dbReference type="PROSITE" id="PS50253">
    <property type="entry name" value="COX3"/>
    <property type="match status" value="1"/>
</dbReference>
<evidence type="ECO:0000313" key="8">
    <source>
        <dbReference type="EMBL" id="AUW93326.1"/>
    </source>
</evidence>
<feature type="transmembrane region" description="Helical" evidence="6">
    <location>
        <begin position="169"/>
        <end position="188"/>
    </location>
</feature>
<feature type="transmembrane region" description="Helical" evidence="6">
    <location>
        <begin position="96"/>
        <end position="114"/>
    </location>
</feature>
<comment type="subcellular location">
    <subcellularLocation>
        <location evidence="5">Cell membrane</location>
        <topology evidence="5">Multi-pass membrane protein</topology>
    </subcellularLocation>
    <subcellularLocation>
        <location evidence="1">Membrane</location>
        <topology evidence="1">Multi-pass membrane protein</topology>
    </subcellularLocation>
</comment>